<dbReference type="PROSITE" id="PS50042">
    <property type="entry name" value="CNMP_BINDING_3"/>
    <property type="match status" value="1"/>
</dbReference>
<keyword evidence="12 13" id="KW-0407">Ion channel</keyword>
<feature type="transmembrane region" description="Helical" evidence="13">
    <location>
        <begin position="300"/>
        <end position="319"/>
    </location>
</feature>
<dbReference type="SUPFAM" id="SSF51206">
    <property type="entry name" value="cAMP-binding domain-like"/>
    <property type="match status" value="1"/>
</dbReference>
<comment type="caution">
    <text evidence="13">Lacks conserved residue(s) required for the propagation of feature annotation.</text>
</comment>
<dbReference type="CDD" id="cd00038">
    <property type="entry name" value="CAP_ED"/>
    <property type="match status" value="1"/>
</dbReference>
<evidence type="ECO:0000256" key="11">
    <source>
        <dbReference type="ARBA" id="ARBA00023136"/>
    </source>
</evidence>
<gene>
    <name evidence="17" type="ORF">ZEAMMB73_Zm00001d038252</name>
</gene>
<dbReference type="InterPro" id="IPR045319">
    <property type="entry name" value="KAT/AKT"/>
</dbReference>
<dbReference type="InterPro" id="IPR036770">
    <property type="entry name" value="Ankyrin_rpt-contain_sf"/>
</dbReference>
<evidence type="ECO:0000256" key="12">
    <source>
        <dbReference type="ARBA" id="ARBA00023303"/>
    </source>
</evidence>
<comment type="subunit">
    <text evidence="13">The potassium channel is composed of a homo- or heterotetrameric complex of pore-forming subunits.</text>
</comment>
<dbReference type="FunCoup" id="A0A1D6M4T0">
    <property type="interactions" value="835"/>
</dbReference>
<evidence type="ECO:0000256" key="13">
    <source>
        <dbReference type="RuleBase" id="RU369015"/>
    </source>
</evidence>
<evidence type="ECO:0000256" key="6">
    <source>
        <dbReference type="ARBA" id="ARBA00022826"/>
    </source>
</evidence>
<evidence type="ECO:0000256" key="10">
    <source>
        <dbReference type="ARBA" id="ARBA00023065"/>
    </source>
</evidence>
<dbReference type="Gene3D" id="1.25.40.20">
    <property type="entry name" value="Ankyrin repeat-containing domain"/>
    <property type="match status" value="2"/>
</dbReference>
<dbReference type="STRING" id="4577.A0A1D6M4T0"/>
<dbReference type="GO" id="GO:0005249">
    <property type="term" value="F:voltage-gated potassium channel activity"/>
    <property type="evidence" value="ECO:0007669"/>
    <property type="project" value="UniProtKB-UniRule"/>
</dbReference>
<sequence length="934" mass="103452">MKNNPSFENTCSAAAGGSGSGSFNVRNLSKVILPPLGGPSGQSQSHGGSDKWVISPLDSRYRWWDTLMVVLVAYSAWVYPFEVAFMNASPKGGLEVADMVVDLFFAVDIVLTFFVAYIDPRTQLLVRDRKKITLRIPPFSAIITVSGLRIKIRVERGERLGEAAAQENGGDHGKRDSAVGETEQGLVIDASGFAVVRSARRYLSTFFIMDVASTIPFQSLAYLITGEVRENAAYSMLGVLRLWRLRRVKQLFTRLEKDIRFSYFWIRSARLIAVSWKHLSPRNSEFRRLNSEPFGAAPRVHAQVTLFLVHCAGCLYYLIADRYPDREKTWIGAVNPNFRQASLRIRYISSVYWSITTMTTVGYGDLHAQNTVEMIFNIFYMLFNLGLTAYLIGNMTNLVVEGTRRTMEFRNSVRTASSFVGRNHLPPRLKQQILAYMCLKFRAESLNQQQLMDQLPKSICKSICEHLFVPVVKDVYLFKGVSREMLLSLATKMKPEYIPPKEDVIVQNEAPDDVYVVVSGEVEVVLFDGVDERVEATLGTRNIFGEVSALSDRPQAPFTFRTRTLSQLLRLKQATLKEAMQSWPDDSVIIIKNYVKHQVEMHGMKADDSLGDNTSEHDDDANVLTVAAMGNSGLLEDLLRAGKDADVGDAMGRTALHIAASKGYEDCVLVLLKHACNANIRDAQGNTAMWNAIAAGHHKIFNILYHSARASNPHAGGDVMCLATRRGDLDALRELLKLGLDVDSEDHDGATALRVAMAEGHADAARFLITNGASVDKASLDDDGSGSGAARLTMSPTELHELLQKRELVHSITITDSPPVVPDGGSSGHSRPGRLQSTGSDNTRWPRVSIYRGHPFLRNRSSEAGKLINLPATMEEFIAVVGEKLKVDTEKALIVNDEGAEVDSIDVIRDNDKLFVVTEEDLTRLAPMDSVPSS</sequence>
<dbReference type="InterPro" id="IPR000595">
    <property type="entry name" value="cNMP-bd_dom"/>
</dbReference>
<feature type="transmembrane region" description="Helical" evidence="13">
    <location>
        <begin position="61"/>
        <end position="79"/>
    </location>
</feature>
<comment type="domain">
    <text evidence="13">The KHA domain (rich in hydrophobic and acidic residues) present in the C-terminal part is likely to be important for tetramerization.</text>
</comment>
<evidence type="ECO:0000256" key="9">
    <source>
        <dbReference type="ARBA" id="ARBA00022989"/>
    </source>
</evidence>
<evidence type="ECO:0000256" key="5">
    <source>
        <dbReference type="ARBA" id="ARBA00022692"/>
    </source>
</evidence>
<dbReference type="Pfam" id="PF00520">
    <property type="entry name" value="Ion_trans"/>
    <property type="match status" value="2"/>
</dbReference>
<dbReference type="SMR" id="A0A1D6M4T0"/>
<dbReference type="Gene3D" id="2.60.120.10">
    <property type="entry name" value="Jelly Rolls"/>
    <property type="match status" value="1"/>
</dbReference>
<feature type="domain" description="KHA" evidence="16">
    <location>
        <begin position="847"/>
        <end position="934"/>
    </location>
</feature>
<dbReference type="InterPro" id="IPR014710">
    <property type="entry name" value="RmlC-like_jellyroll"/>
</dbReference>
<dbReference type="InterPro" id="IPR002110">
    <property type="entry name" value="Ankyrin_rpt"/>
</dbReference>
<evidence type="ECO:0000256" key="7">
    <source>
        <dbReference type="ARBA" id="ARBA00022882"/>
    </source>
</evidence>
<dbReference type="PANTHER" id="PTHR45743:SF21">
    <property type="entry name" value="POTASSIUM CHANNEL AKT2_3"/>
    <property type="match status" value="1"/>
</dbReference>
<comment type="function">
    <text evidence="13">Potassium channel.</text>
</comment>
<keyword evidence="6 13" id="KW-0631">Potassium channel</keyword>
<evidence type="ECO:0000256" key="1">
    <source>
        <dbReference type="ARBA" id="ARBA00004141"/>
    </source>
</evidence>
<dbReference type="AlphaFoldDB" id="A0A1D6M4T0"/>
<evidence type="ECO:0000256" key="8">
    <source>
        <dbReference type="ARBA" id="ARBA00022958"/>
    </source>
</evidence>
<dbReference type="GO" id="GO:0034702">
    <property type="term" value="C:monoatomic ion channel complex"/>
    <property type="evidence" value="ECO:0007669"/>
    <property type="project" value="UniProtKB-KW"/>
</dbReference>
<comment type="similarity">
    <text evidence="2 13">Belongs to the potassium channel family. Plant (TC 1.A.1.4) subfamily.</text>
</comment>
<dbReference type="ExpressionAtlas" id="A0A1D6M4T0">
    <property type="expression patterns" value="baseline and differential"/>
</dbReference>
<feature type="region of interest" description="Disordered" evidence="14">
    <location>
        <begin position="813"/>
        <end position="846"/>
    </location>
</feature>
<evidence type="ECO:0000259" key="15">
    <source>
        <dbReference type="PROSITE" id="PS50042"/>
    </source>
</evidence>
<comment type="subcellular location">
    <subcellularLocation>
        <location evidence="1 13">Membrane</location>
        <topology evidence="1 13">Multi-pass membrane protein</topology>
    </subcellularLocation>
</comment>
<proteinExistence type="inferred from homology"/>
<keyword evidence="5 13" id="KW-0812">Transmembrane</keyword>
<accession>A0A1D6M4T0</accession>
<dbReference type="SUPFAM" id="SSF48403">
    <property type="entry name" value="Ankyrin repeat"/>
    <property type="match status" value="1"/>
</dbReference>
<evidence type="ECO:0000259" key="16">
    <source>
        <dbReference type="PROSITE" id="PS51490"/>
    </source>
</evidence>
<dbReference type="InterPro" id="IPR005821">
    <property type="entry name" value="Ion_trans_dom"/>
</dbReference>
<keyword evidence="10 13" id="KW-0406">Ion transport</keyword>
<protein>
    <recommendedName>
        <fullName evidence="13">Potassium channel</fullName>
    </recommendedName>
</protein>
<keyword evidence="9 13" id="KW-1133">Transmembrane helix</keyword>
<name>A0A1D6M4T0_MAIZE</name>
<evidence type="ECO:0000313" key="17">
    <source>
        <dbReference type="EMBL" id="AQK86137.1"/>
    </source>
</evidence>
<dbReference type="PROSITE" id="PS50297">
    <property type="entry name" value="ANK_REP_REGION"/>
    <property type="match status" value="2"/>
</dbReference>
<dbReference type="FunFam" id="2.60.120.10:FF:000074">
    <property type="entry name" value="Potassium channel KAT2"/>
    <property type="match status" value="1"/>
</dbReference>
<dbReference type="Pfam" id="PF12796">
    <property type="entry name" value="Ank_2"/>
    <property type="match status" value="2"/>
</dbReference>
<evidence type="ECO:0000256" key="2">
    <source>
        <dbReference type="ARBA" id="ARBA00007929"/>
    </source>
</evidence>
<dbReference type="SUPFAM" id="SSF81324">
    <property type="entry name" value="Voltage-gated potassium channels"/>
    <property type="match status" value="1"/>
</dbReference>
<keyword evidence="11 13" id="KW-0472">Membrane</keyword>
<feature type="transmembrane region" description="Helical" evidence="13">
    <location>
        <begin position="378"/>
        <end position="400"/>
    </location>
</feature>
<dbReference type="Pfam" id="PF11834">
    <property type="entry name" value="KHA"/>
    <property type="match status" value="1"/>
</dbReference>
<keyword evidence="3 13" id="KW-0813">Transport</keyword>
<dbReference type="PANTHER" id="PTHR45743">
    <property type="entry name" value="POTASSIUM CHANNEL AKT1"/>
    <property type="match status" value="1"/>
</dbReference>
<evidence type="ECO:0000256" key="14">
    <source>
        <dbReference type="SAM" id="MobiDB-lite"/>
    </source>
</evidence>
<organism evidence="17">
    <name type="scientific">Zea mays</name>
    <name type="common">Maize</name>
    <dbReference type="NCBI Taxonomy" id="4577"/>
    <lineage>
        <taxon>Eukaryota</taxon>
        <taxon>Viridiplantae</taxon>
        <taxon>Streptophyta</taxon>
        <taxon>Embryophyta</taxon>
        <taxon>Tracheophyta</taxon>
        <taxon>Spermatophyta</taxon>
        <taxon>Magnoliopsida</taxon>
        <taxon>Liliopsida</taxon>
        <taxon>Poales</taxon>
        <taxon>Poaceae</taxon>
        <taxon>PACMAD clade</taxon>
        <taxon>Panicoideae</taxon>
        <taxon>Andropogonodae</taxon>
        <taxon>Andropogoneae</taxon>
        <taxon>Tripsacinae</taxon>
        <taxon>Zea</taxon>
    </lineage>
</organism>
<feature type="domain" description="Cyclic nucleotide-binding" evidence="15">
    <location>
        <begin position="477"/>
        <end position="580"/>
    </location>
</feature>
<keyword evidence="8 13" id="KW-0630">Potassium</keyword>
<dbReference type="Pfam" id="PF00027">
    <property type="entry name" value="cNMP_binding"/>
    <property type="match status" value="1"/>
</dbReference>
<dbReference type="Gene3D" id="1.10.287.70">
    <property type="match status" value="1"/>
</dbReference>
<feature type="transmembrane region" description="Helical" evidence="13">
    <location>
        <begin position="99"/>
        <end position="118"/>
    </location>
</feature>
<dbReference type="EMBL" id="CM000782">
    <property type="protein sequence ID" value="AQK86137.1"/>
    <property type="molecule type" value="Genomic_DNA"/>
</dbReference>
<comment type="domain">
    <text evidence="13">The segment S4 is probably the voltage-sensor and is characterized by a series of positively charged amino acids. The pore-forming region H5 is enclosed by the transmembrane segments S5 and S6 in the Shaker-type (1P/6TM) and contains the GYGD signature motif which seems to be involved in potassium selectivity.</text>
</comment>
<evidence type="ECO:0000256" key="4">
    <source>
        <dbReference type="ARBA" id="ARBA00022538"/>
    </source>
</evidence>
<dbReference type="SMART" id="SM00248">
    <property type="entry name" value="ANK"/>
    <property type="match status" value="5"/>
</dbReference>
<dbReference type="OMA" id="WETFLIT"/>
<keyword evidence="7 13" id="KW-0851">Voltage-gated channel</keyword>
<dbReference type="PROSITE" id="PS50088">
    <property type="entry name" value="ANK_REPEAT"/>
    <property type="match status" value="3"/>
</dbReference>
<dbReference type="InterPro" id="IPR018490">
    <property type="entry name" value="cNMP-bd_dom_sf"/>
</dbReference>
<dbReference type="PROSITE" id="PS51490">
    <property type="entry name" value="KHA"/>
    <property type="match status" value="1"/>
</dbReference>
<dbReference type="InParanoid" id="A0A1D6M4T0"/>
<dbReference type="InterPro" id="IPR021789">
    <property type="entry name" value="KHA_dom"/>
</dbReference>
<reference evidence="17" key="1">
    <citation type="submission" date="2015-12" db="EMBL/GenBank/DDBJ databases">
        <title>Update maize B73 reference genome by single molecule sequencing technologies.</title>
        <authorList>
            <consortium name="Maize Genome Sequencing Project"/>
            <person name="Ware D."/>
        </authorList>
    </citation>
    <scope>NUCLEOTIDE SEQUENCE</scope>
    <source>
        <tissue evidence="17">Seedling</tissue>
    </source>
</reference>
<evidence type="ECO:0000256" key="3">
    <source>
        <dbReference type="ARBA" id="ARBA00022448"/>
    </source>
</evidence>
<keyword evidence="4 13" id="KW-0633">Potassium transport</keyword>
<dbReference type="SMART" id="SM00100">
    <property type="entry name" value="cNMP"/>
    <property type="match status" value="1"/>
</dbReference>